<dbReference type="EMBL" id="BJVJ01000110">
    <property type="protein sequence ID" value="GEL26765.1"/>
    <property type="molecule type" value="Genomic_DNA"/>
</dbReference>
<dbReference type="InterPro" id="IPR008775">
    <property type="entry name" value="Phytyl_CoA_dOase-like"/>
</dbReference>
<name>A0A511DPN2_9PSEU</name>
<keyword evidence="2" id="KW-1185">Reference proteome</keyword>
<protein>
    <recommendedName>
        <fullName evidence="3">Phytanoyl-CoA dioxygenase</fullName>
    </recommendedName>
</protein>
<accession>A0A511DPN2</accession>
<dbReference type="Proteomes" id="UP000321685">
    <property type="component" value="Unassembled WGS sequence"/>
</dbReference>
<comment type="caution">
    <text evidence="1">The sequence shown here is derived from an EMBL/GenBank/DDBJ whole genome shotgun (WGS) entry which is preliminary data.</text>
</comment>
<dbReference type="RefSeq" id="WP_147115408.1">
    <property type="nucleotide sequence ID" value="NZ_BJVJ01000110.1"/>
</dbReference>
<evidence type="ECO:0000313" key="1">
    <source>
        <dbReference type="EMBL" id="GEL26765.1"/>
    </source>
</evidence>
<dbReference type="Gene3D" id="2.60.120.620">
    <property type="entry name" value="q2cbj1_9rhob like domain"/>
    <property type="match status" value="1"/>
</dbReference>
<dbReference type="SUPFAM" id="SSF51197">
    <property type="entry name" value="Clavaminate synthase-like"/>
    <property type="match status" value="1"/>
</dbReference>
<proteinExistence type="predicted"/>
<dbReference type="AlphaFoldDB" id="A0A511DPN2"/>
<evidence type="ECO:0000313" key="2">
    <source>
        <dbReference type="Proteomes" id="UP000321685"/>
    </source>
</evidence>
<gene>
    <name evidence="1" type="ORF">PSU4_57190</name>
</gene>
<dbReference type="Pfam" id="PF05721">
    <property type="entry name" value="PhyH"/>
    <property type="match status" value="1"/>
</dbReference>
<dbReference type="PANTHER" id="PTHR20883">
    <property type="entry name" value="PHYTANOYL-COA DIOXYGENASE DOMAIN CONTAINING 1"/>
    <property type="match status" value="1"/>
</dbReference>
<dbReference type="GO" id="GO:0005506">
    <property type="term" value="F:iron ion binding"/>
    <property type="evidence" value="ECO:0007669"/>
    <property type="project" value="UniProtKB-ARBA"/>
</dbReference>
<dbReference type="PANTHER" id="PTHR20883:SF48">
    <property type="entry name" value="ECTOINE DIOXYGENASE"/>
    <property type="match status" value="1"/>
</dbReference>
<reference evidence="1 2" key="1">
    <citation type="submission" date="2019-07" db="EMBL/GenBank/DDBJ databases">
        <title>Whole genome shotgun sequence of Pseudonocardia sulfidoxydans NBRC 16205.</title>
        <authorList>
            <person name="Hosoyama A."/>
            <person name="Uohara A."/>
            <person name="Ohji S."/>
            <person name="Ichikawa N."/>
        </authorList>
    </citation>
    <scope>NUCLEOTIDE SEQUENCE [LARGE SCALE GENOMIC DNA]</scope>
    <source>
        <strain evidence="1 2">NBRC 16205</strain>
    </source>
</reference>
<dbReference type="GO" id="GO:0016706">
    <property type="term" value="F:2-oxoglutarate-dependent dioxygenase activity"/>
    <property type="evidence" value="ECO:0007669"/>
    <property type="project" value="UniProtKB-ARBA"/>
</dbReference>
<evidence type="ECO:0008006" key="3">
    <source>
        <dbReference type="Google" id="ProtNLM"/>
    </source>
</evidence>
<dbReference type="OrthoDB" id="9796766at2"/>
<organism evidence="1 2">
    <name type="scientific">Pseudonocardia sulfidoxydans NBRC 16205</name>
    <dbReference type="NCBI Taxonomy" id="1223511"/>
    <lineage>
        <taxon>Bacteria</taxon>
        <taxon>Bacillati</taxon>
        <taxon>Actinomycetota</taxon>
        <taxon>Actinomycetes</taxon>
        <taxon>Pseudonocardiales</taxon>
        <taxon>Pseudonocardiaceae</taxon>
        <taxon>Pseudonocardia</taxon>
    </lineage>
</organism>
<sequence length="296" mass="32256">MSDEGRAALTEPAKDLGPVKEQLRTDGYAVVPDVLTADEVAALRSRLVQLAADEREAARALGAPESDEAQFVRTLVAKAQEFRDLAVHPTALELARHILGPDLLLWEAFANRVPPGGPAGGAHIDQGPMPSDITWPVVCAFLYMLDDFTDENGATFVVPGSHRRHRDELTPESFAAGRVTATGTAGSVIVMDGRVWHSIGKNRTSDFWRHGALMFYSVPYLRVKENWAFLTPPEIVQDASPLLRELMGFKMWRSLGGPKADKAFIGGQAGVSSYDGQLLKEDEASGWGAVRPPWLN</sequence>